<dbReference type="RefSeq" id="WP_345650243.1">
    <property type="nucleotide sequence ID" value="NZ_BAABEP010000034.1"/>
</dbReference>
<protein>
    <recommendedName>
        <fullName evidence="3">DUF6286 domain-containing protein</fullName>
    </recommendedName>
</protein>
<evidence type="ECO:0000313" key="5">
    <source>
        <dbReference type="Proteomes" id="UP001499884"/>
    </source>
</evidence>
<evidence type="ECO:0000259" key="3">
    <source>
        <dbReference type="Pfam" id="PF19803"/>
    </source>
</evidence>
<organism evidence="4 5">
    <name type="scientific">Streptomyces tremellae</name>
    <dbReference type="NCBI Taxonomy" id="1124239"/>
    <lineage>
        <taxon>Bacteria</taxon>
        <taxon>Bacillati</taxon>
        <taxon>Actinomycetota</taxon>
        <taxon>Actinomycetes</taxon>
        <taxon>Kitasatosporales</taxon>
        <taxon>Streptomycetaceae</taxon>
        <taxon>Streptomyces</taxon>
    </lineage>
</organism>
<feature type="region of interest" description="Disordered" evidence="1">
    <location>
        <begin position="157"/>
        <end position="200"/>
    </location>
</feature>
<evidence type="ECO:0000256" key="2">
    <source>
        <dbReference type="SAM" id="Phobius"/>
    </source>
</evidence>
<keyword evidence="5" id="KW-1185">Reference proteome</keyword>
<comment type="caution">
    <text evidence="4">The sequence shown here is derived from an EMBL/GenBank/DDBJ whole genome shotgun (WGS) entry which is preliminary data.</text>
</comment>
<proteinExistence type="predicted"/>
<name>A0ABP7FNG1_9ACTN</name>
<keyword evidence="2" id="KW-0812">Transmembrane</keyword>
<accession>A0ABP7FNG1</accession>
<evidence type="ECO:0000256" key="1">
    <source>
        <dbReference type="SAM" id="MobiDB-lite"/>
    </source>
</evidence>
<evidence type="ECO:0000313" key="4">
    <source>
        <dbReference type="EMBL" id="GAA3742529.1"/>
    </source>
</evidence>
<dbReference type="EMBL" id="BAABEP010000034">
    <property type="protein sequence ID" value="GAA3742529.1"/>
    <property type="molecule type" value="Genomic_DNA"/>
</dbReference>
<keyword evidence="2" id="KW-1133">Transmembrane helix</keyword>
<dbReference type="InterPro" id="IPR046253">
    <property type="entry name" value="DUF6286"/>
</dbReference>
<sequence length="200" mass="21437">MLGALGCAAVLYDVAAVRLGARPAPWRHALLDRVYGLSLTAVMVAVAALVLVLLGLWLVWLAVMPGARRLTPMKPPSAEVRAYMDRSAVVLLLRDTALEVPGVGAVRVKVRRRKVFIGATVRFGDPDELRDALSSAVTAKRDRLGLAKPLRLTVRVRPEEEWAPPPAAAPSGVPRTPRQKQSPPQKQGVDGPVAPTAGEK</sequence>
<feature type="transmembrane region" description="Helical" evidence="2">
    <location>
        <begin position="40"/>
        <end position="63"/>
    </location>
</feature>
<reference evidence="5" key="1">
    <citation type="journal article" date="2019" name="Int. J. Syst. Evol. Microbiol.">
        <title>The Global Catalogue of Microorganisms (GCM) 10K type strain sequencing project: providing services to taxonomists for standard genome sequencing and annotation.</title>
        <authorList>
            <consortium name="The Broad Institute Genomics Platform"/>
            <consortium name="The Broad Institute Genome Sequencing Center for Infectious Disease"/>
            <person name="Wu L."/>
            <person name="Ma J."/>
        </authorList>
    </citation>
    <scope>NUCLEOTIDE SEQUENCE [LARGE SCALE GENOMIC DNA]</scope>
    <source>
        <strain evidence="5">JCM 30846</strain>
    </source>
</reference>
<gene>
    <name evidence="4" type="ORF">GCM10023082_44250</name>
</gene>
<dbReference type="Proteomes" id="UP001499884">
    <property type="component" value="Unassembled WGS sequence"/>
</dbReference>
<dbReference type="Pfam" id="PF19803">
    <property type="entry name" value="DUF6286"/>
    <property type="match status" value="1"/>
</dbReference>
<keyword evidence="2" id="KW-0472">Membrane</keyword>
<feature type="domain" description="DUF6286" evidence="3">
    <location>
        <begin position="53"/>
        <end position="157"/>
    </location>
</feature>